<dbReference type="EMBL" id="JAVDWR010000043">
    <property type="protein sequence ID" value="MDR7123165.1"/>
    <property type="molecule type" value="Genomic_DNA"/>
</dbReference>
<reference evidence="1 2" key="1">
    <citation type="submission" date="2023-07" db="EMBL/GenBank/DDBJ databases">
        <title>Sorghum-associated microbial communities from plants grown in Nebraska, USA.</title>
        <authorList>
            <person name="Schachtman D."/>
        </authorList>
    </citation>
    <scope>NUCLEOTIDE SEQUENCE [LARGE SCALE GENOMIC DNA]</scope>
    <source>
        <strain evidence="1 2">4138</strain>
    </source>
</reference>
<gene>
    <name evidence="1" type="ORF">J2W69_004153</name>
</gene>
<name>A0ABU1W5M4_9GAMM</name>
<keyword evidence="2" id="KW-1185">Reference proteome</keyword>
<dbReference type="RefSeq" id="WP_310282065.1">
    <property type="nucleotide sequence ID" value="NZ_JAVDWR010000043.1"/>
</dbReference>
<organism evidence="1 2">
    <name type="scientific">Rheinheimera soli</name>
    <dbReference type="NCBI Taxonomy" id="443616"/>
    <lineage>
        <taxon>Bacteria</taxon>
        <taxon>Pseudomonadati</taxon>
        <taxon>Pseudomonadota</taxon>
        <taxon>Gammaproteobacteria</taxon>
        <taxon>Chromatiales</taxon>
        <taxon>Chromatiaceae</taxon>
        <taxon>Rheinheimera</taxon>
    </lineage>
</organism>
<evidence type="ECO:0008006" key="3">
    <source>
        <dbReference type="Google" id="ProtNLM"/>
    </source>
</evidence>
<evidence type="ECO:0000313" key="2">
    <source>
        <dbReference type="Proteomes" id="UP001257909"/>
    </source>
</evidence>
<evidence type="ECO:0000313" key="1">
    <source>
        <dbReference type="EMBL" id="MDR7123165.1"/>
    </source>
</evidence>
<proteinExistence type="predicted"/>
<protein>
    <recommendedName>
        <fullName evidence="3">Lipoprotein</fullName>
    </recommendedName>
</protein>
<sequence>MKIYKSLVLGVVGVSLLISCSGEQEVEIVKNEKLCLSNEQIVAIDKSATDLIKEVTISRDLGEWSGQLSGNAYVHISADTELSLSKFASELELSISESNNIELDSNLGLVKVADKESPGVFHLFEKTNEITLNGYIGSCFTLSESMGECTLESRNQGYQLKIDIQLNKLIYWEQIRKHLAQLPEKLSCESKNQRGQVEYVKFSV</sequence>
<accession>A0ABU1W5M4</accession>
<comment type="caution">
    <text evidence="1">The sequence shown here is derived from an EMBL/GenBank/DDBJ whole genome shotgun (WGS) entry which is preliminary data.</text>
</comment>
<dbReference type="PROSITE" id="PS51257">
    <property type="entry name" value="PROKAR_LIPOPROTEIN"/>
    <property type="match status" value="1"/>
</dbReference>
<dbReference type="Proteomes" id="UP001257909">
    <property type="component" value="Unassembled WGS sequence"/>
</dbReference>